<dbReference type="Proteomes" id="UP000644507">
    <property type="component" value="Unassembled WGS sequence"/>
</dbReference>
<protein>
    <recommendedName>
        <fullName evidence="1">Methyltransferase domain-containing protein</fullName>
    </recommendedName>
</protein>
<dbReference type="InterPro" id="IPR041698">
    <property type="entry name" value="Methyltransf_25"/>
</dbReference>
<reference evidence="2" key="2">
    <citation type="submission" date="2020-09" db="EMBL/GenBank/DDBJ databases">
        <authorList>
            <person name="Sun Q."/>
            <person name="Kim S."/>
        </authorList>
    </citation>
    <scope>NUCLEOTIDE SEQUENCE</scope>
    <source>
        <strain evidence="2">KCTC 12988</strain>
    </source>
</reference>
<gene>
    <name evidence="2" type="ORF">GCM10007100_00980</name>
</gene>
<dbReference type="AlphaFoldDB" id="A0A918TAX9"/>
<dbReference type="Pfam" id="PF13649">
    <property type="entry name" value="Methyltransf_25"/>
    <property type="match status" value="1"/>
</dbReference>
<accession>A0A918TAX9</accession>
<comment type="caution">
    <text evidence="2">The sequence shown here is derived from an EMBL/GenBank/DDBJ whole genome shotgun (WGS) entry which is preliminary data.</text>
</comment>
<evidence type="ECO:0000259" key="1">
    <source>
        <dbReference type="Pfam" id="PF13649"/>
    </source>
</evidence>
<name>A0A918TAX9_9BACT</name>
<dbReference type="Gene3D" id="3.40.50.150">
    <property type="entry name" value="Vaccinia Virus protein VP39"/>
    <property type="match status" value="1"/>
</dbReference>
<organism evidence="2 3">
    <name type="scientific">Roseibacillus persicicus</name>
    <dbReference type="NCBI Taxonomy" id="454148"/>
    <lineage>
        <taxon>Bacteria</taxon>
        <taxon>Pseudomonadati</taxon>
        <taxon>Verrucomicrobiota</taxon>
        <taxon>Verrucomicrobiia</taxon>
        <taxon>Verrucomicrobiales</taxon>
        <taxon>Verrucomicrobiaceae</taxon>
        <taxon>Roseibacillus</taxon>
    </lineage>
</organism>
<dbReference type="EMBL" id="BMXI01000001">
    <property type="protein sequence ID" value="GHC40344.1"/>
    <property type="molecule type" value="Genomic_DNA"/>
</dbReference>
<feature type="domain" description="Methyltransferase" evidence="1">
    <location>
        <begin position="34"/>
        <end position="125"/>
    </location>
</feature>
<dbReference type="SUPFAM" id="SSF53335">
    <property type="entry name" value="S-adenosyl-L-methionine-dependent methyltransferases"/>
    <property type="match status" value="1"/>
</dbReference>
<keyword evidence="3" id="KW-1185">Reference proteome</keyword>
<dbReference type="CDD" id="cd02440">
    <property type="entry name" value="AdoMet_MTases"/>
    <property type="match status" value="1"/>
</dbReference>
<evidence type="ECO:0000313" key="2">
    <source>
        <dbReference type="EMBL" id="GHC40344.1"/>
    </source>
</evidence>
<sequence length="247" mass="27570">MEAELHDVFWEAEGPAAELPLLRNFLKRHPGKALEIGSGSGRLLLPLLAEGFKLEGLDNSTEMIELCQASAAAKGLEPHLFCCDLFALPAGSRYQAITLPAFTLQLLPDPIAAVARINELLEVGGGIYFSVFYPWAEVFDELPENEFYPDHSLTLPDGKTASITTKHSIDKDAQILTRVHRYEISSSDGVEREHESTQVIRYCEEPDWEHLLDATGFKVTEVFWDFLPDQDEEEETAGVTTFFAVKV</sequence>
<reference evidence="2" key="1">
    <citation type="journal article" date="2014" name="Int. J. Syst. Evol. Microbiol.">
        <title>Complete genome sequence of Corynebacterium casei LMG S-19264T (=DSM 44701T), isolated from a smear-ripened cheese.</title>
        <authorList>
            <consortium name="US DOE Joint Genome Institute (JGI-PGF)"/>
            <person name="Walter F."/>
            <person name="Albersmeier A."/>
            <person name="Kalinowski J."/>
            <person name="Ruckert C."/>
        </authorList>
    </citation>
    <scope>NUCLEOTIDE SEQUENCE</scope>
    <source>
        <strain evidence="2">KCTC 12988</strain>
    </source>
</reference>
<dbReference type="InterPro" id="IPR029063">
    <property type="entry name" value="SAM-dependent_MTases_sf"/>
</dbReference>
<proteinExistence type="predicted"/>
<evidence type="ECO:0000313" key="3">
    <source>
        <dbReference type="Proteomes" id="UP000644507"/>
    </source>
</evidence>